<dbReference type="Proteomes" id="UP001156974">
    <property type="component" value="Unassembled WGS sequence"/>
</dbReference>
<dbReference type="NCBIfam" id="NF033516">
    <property type="entry name" value="transpos_IS3"/>
    <property type="match status" value="1"/>
</dbReference>
<protein>
    <submittedName>
        <fullName evidence="4">IS3 family transposase</fullName>
    </submittedName>
</protein>
<dbReference type="PANTHER" id="PTHR46889">
    <property type="entry name" value="TRANSPOSASE INSF FOR INSERTION SEQUENCE IS3B-RELATED"/>
    <property type="match status" value="1"/>
</dbReference>
<dbReference type="Pfam" id="PF13276">
    <property type="entry name" value="HTH_21"/>
    <property type="match status" value="1"/>
</dbReference>
<name>A0ABT6U577_9GAMM</name>
<feature type="coiled-coil region" evidence="2">
    <location>
        <begin position="59"/>
        <end position="86"/>
    </location>
</feature>
<proteinExistence type="inferred from homology"/>
<dbReference type="InterPro" id="IPR025948">
    <property type="entry name" value="HTH-like_dom"/>
</dbReference>
<evidence type="ECO:0000313" key="4">
    <source>
        <dbReference type="EMBL" id="MDI4670947.1"/>
    </source>
</evidence>
<sequence length="387" mass="45224">MTKRKNKTYTTEFKQEAVALVTEQGYSVSEAAASLGITTKLIYNWKAKLEEQQAGNALNEDERAELKRLRKENKDLKMEKEILKKASAFFCERNEVKYQFVKDNSQAYPIVKLCSVMQVSRSSYYAWLERPTQLITADELHLYRRAKKLFKRSRESLGYRELCKNLRKEGFNITFYRTRKLMARLNLTVKQRVAYKVTTKRKHSDAVADNLLNLNFNPVAANQVWAGDVTYLKTGEGWMYLAIVMDLYSRRIVGWHIGKRMTTDLVIKAMVKAYNLRKPAKGLVFHSDRGSQYTSRRYRHLLNQFNIRASMGDVGACWDNAVVERFFGSLKHDWLLKVPQPTCEYMKNDVAEYMKYYNLERLHSANNDQSPVEYENSLRKVKVSGWS</sequence>
<evidence type="ECO:0000256" key="2">
    <source>
        <dbReference type="SAM" id="Coils"/>
    </source>
</evidence>
<dbReference type="InterPro" id="IPR012337">
    <property type="entry name" value="RNaseH-like_sf"/>
</dbReference>
<comment type="caution">
    <text evidence="4">The sequence shown here is derived from an EMBL/GenBank/DDBJ whole genome shotgun (WGS) entry which is preliminary data.</text>
</comment>
<keyword evidence="5" id="KW-1185">Reference proteome</keyword>
<dbReference type="PANTHER" id="PTHR46889:SF4">
    <property type="entry name" value="TRANSPOSASE INSO FOR INSERTION SEQUENCE ELEMENT IS911B-RELATED"/>
    <property type="match status" value="1"/>
</dbReference>
<dbReference type="InterPro" id="IPR048020">
    <property type="entry name" value="Transpos_IS3"/>
</dbReference>
<dbReference type="Pfam" id="PF13333">
    <property type="entry name" value="rve_2"/>
    <property type="match status" value="1"/>
</dbReference>
<comment type="similarity">
    <text evidence="1">Belongs to the transposase 8 family.</text>
</comment>
<dbReference type="InterPro" id="IPR036397">
    <property type="entry name" value="RNaseH_sf"/>
</dbReference>
<dbReference type="InterPro" id="IPR050900">
    <property type="entry name" value="Transposase_IS3/IS150/IS904"/>
</dbReference>
<dbReference type="PROSITE" id="PS50994">
    <property type="entry name" value="INTEGRASE"/>
    <property type="match status" value="1"/>
</dbReference>
<dbReference type="Gene3D" id="3.30.420.10">
    <property type="entry name" value="Ribonuclease H-like superfamily/Ribonuclease H"/>
    <property type="match status" value="1"/>
</dbReference>
<feature type="domain" description="Integrase catalytic" evidence="3">
    <location>
        <begin position="214"/>
        <end position="379"/>
    </location>
</feature>
<dbReference type="EMBL" id="JAKUMG010000014">
    <property type="protein sequence ID" value="MDI4670947.1"/>
    <property type="molecule type" value="Genomic_DNA"/>
</dbReference>
<dbReference type="Gene3D" id="1.10.10.60">
    <property type="entry name" value="Homeodomain-like"/>
    <property type="match status" value="1"/>
</dbReference>
<evidence type="ECO:0000256" key="1">
    <source>
        <dbReference type="ARBA" id="ARBA00009964"/>
    </source>
</evidence>
<reference evidence="4 5" key="1">
    <citation type="submission" date="2022-02" db="EMBL/GenBank/DDBJ databases">
        <title>Genome analysis of Beneficial Microorganisms for Coral consortium from Pocillopora damicornis.</title>
        <authorList>
            <person name="Rosado P.M."/>
            <person name="Cardoso P.M."/>
            <person name="Rosado J.G."/>
            <person name="Schultz J."/>
            <person name="Rocha U."/>
            <person name="Costa T.K."/>
            <person name="Peixoto R.S."/>
        </authorList>
    </citation>
    <scope>NUCLEOTIDE SEQUENCE [LARGE SCALE GENOMIC DNA]</scope>
    <source>
        <strain evidence="4 5">BMC5</strain>
    </source>
</reference>
<dbReference type="InterPro" id="IPR002514">
    <property type="entry name" value="Transposase_8"/>
</dbReference>
<keyword evidence="2" id="KW-0175">Coiled coil</keyword>
<evidence type="ECO:0000259" key="3">
    <source>
        <dbReference type="PROSITE" id="PS50994"/>
    </source>
</evidence>
<evidence type="ECO:0000313" key="5">
    <source>
        <dbReference type="Proteomes" id="UP001156974"/>
    </source>
</evidence>
<dbReference type="Pfam" id="PF00665">
    <property type="entry name" value="rve"/>
    <property type="match status" value="1"/>
</dbReference>
<gene>
    <name evidence="4" type="ORF">MKZ47_17910</name>
</gene>
<organism evidence="4 5">
    <name type="scientific">Pseudoalteromonas shioyasakiensis</name>
    <dbReference type="NCBI Taxonomy" id="1190813"/>
    <lineage>
        <taxon>Bacteria</taxon>
        <taxon>Pseudomonadati</taxon>
        <taxon>Pseudomonadota</taxon>
        <taxon>Gammaproteobacteria</taxon>
        <taxon>Alteromonadales</taxon>
        <taxon>Pseudoalteromonadaceae</taxon>
        <taxon>Pseudoalteromonas</taxon>
    </lineage>
</organism>
<dbReference type="Pfam" id="PF01527">
    <property type="entry name" value="HTH_Tnp_1"/>
    <property type="match status" value="1"/>
</dbReference>
<dbReference type="SUPFAM" id="SSF53098">
    <property type="entry name" value="Ribonuclease H-like"/>
    <property type="match status" value="1"/>
</dbReference>
<dbReference type="RefSeq" id="WP_175083595.1">
    <property type="nucleotide sequence ID" value="NZ_JAKUMG010000014.1"/>
</dbReference>
<dbReference type="InterPro" id="IPR001584">
    <property type="entry name" value="Integrase_cat-core"/>
</dbReference>
<dbReference type="InterPro" id="IPR009057">
    <property type="entry name" value="Homeodomain-like_sf"/>
</dbReference>
<dbReference type="SUPFAM" id="SSF46689">
    <property type="entry name" value="Homeodomain-like"/>
    <property type="match status" value="1"/>
</dbReference>
<accession>A0ABT6U577</accession>